<organism evidence="1 2">
    <name type="scientific">Elysia marginata</name>
    <dbReference type="NCBI Taxonomy" id="1093978"/>
    <lineage>
        <taxon>Eukaryota</taxon>
        <taxon>Metazoa</taxon>
        <taxon>Spiralia</taxon>
        <taxon>Lophotrochozoa</taxon>
        <taxon>Mollusca</taxon>
        <taxon>Gastropoda</taxon>
        <taxon>Heterobranchia</taxon>
        <taxon>Euthyneura</taxon>
        <taxon>Panpulmonata</taxon>
        <taxon>Sacoglossa</taxon>
        <taxon>Placobranchoidea</taxon>
        <taxon>Plakobranchidae</taxon>
        <taxon>Elysia</taxon>
    </lineage>
</organism>
<accession>A0AAV4FEC4</accession>
<reference evidence="1 2" key="1">
    <citation type="journal article" date="2021" name="Elife">
        <title>Chloroplast acquisition without the gene transfer in kleptoplastic sea slugs, Plakobranchus ocellatus.</title>
        <authorList>
            <person name="Maeda T."/>
            <person name="Takahashi S."/>
            <person name="Yoshida T."/>
            <person name="Shimamura S."/>
            <person name="Takaki Y."/>
            <person name="Nagai Y."/>
            <person name="Toyoda A."/>
            <person name="Suzuki Y."/>
            <person name="Arimoto A."/>
            <person name="Ishii H."/>
            <person name="Satoh N."/>
            <person name="Nishiyama T."/>
            <person name="Hasebe M."/>
            <person name="Maruyama T."/>
            <person name="Minagawa J."/>
            <person name="Obokata J."/>
            <person name="Shigenobu S."/>
        </authorList>
    </citation>
    <scope>NUCLEOTIDE SEQUENCE [LARGE SCALE GENOMIC DNA]</scope>
</reference>
<gene>
    <name evidence="1" type="ORF">ElyMa_000345100</name>
</gene>
<proteinExistence type="predicted"/>
<protein>
    <submittedName>
        <fullName evidence="1">Transposase</fullName>
    </submittedName>
</protein>
<dbReference type="Proteomes" id="UP000762676">
    <property type="component" value="Unassembled WGS sequence"/>
</dbReference>
<sequence length="88" mass="10117">MEFTKKNMRFYIFMRCRLRESAKLIHETVGGDCACSYQTVCRLVKEFNEGKESISGSPRTGRPKSCVNEQTIASIKKDIDEDPHISLR</sequence>
<evidence type="ECO:0000313" key="1">
    <source>
        <dbReference type="EMBL" id="GFR71125.1"/>
    </source>
</evidence>
<keyword evidence="2" id="KW-1185">Reference proteome</keyword>
<dbReference type="EMBL" id="BMAT01000687">
    <property type="protein sequence ID" value="GFR71125.1"/>
    <property type="molecule type" value="Genomic_DNA"/>
</dbReference>
<name>A0AAV4FEC4_9GAST</name>
<comment type="caution">
    <text evidence="1">The sequence shown here is derived from an EMBL/GenBank/DDBJ whole genome shotgun (WGS) entry which is preliminary data.</text>
</comment>
<evidence type="ECO:0000313" key="2">
    <source>
        <dbReference type="Proteomes" id="UP000762676"/>
    </source>
</evidence>
<dbReference type="AlphaFoldDB" id="A0AAV4FEC4"/>